<name>A0ABR7PKM4_9BURK</name>
<comment type="caution">
    <text evidence="1">The sequence shown here is derived from an EMBL/GenBank/DDBJ whole genome shotgun (WGS) entry which is preliminary data.</text>
</comment>
<organism evidence="1 2">
    <name type="scientific">Paraburkholderia podalyriae</name>
    <dbReference type="NCBI Taxonomy" id="1938811"/>
    <lineage>
        <taxon>Bacteria</taxon>
        <taxon>Pseudomonadati</taxon>
        <taxon>Pseudomonadota</taxon>
        <taxon>Betaproteobacteria</taxon>
        <taxon>Burkholderiales</taxon>
        <taxon>Burkholderiaceae</taxon>
        <taxon>Paraburkholderia</taxon>
    </lineage>
</organism>
<evidence type="ECO:0000313" key="2">
    <source>
        <dbReference type="Proteomes" id="UP000736373"/>
    </source>
</evidence>
<keyword evidence="2" id="KW-1185">Reference proteome</keyword>
<dbReference type="Proteomes" id="UP000736373">
    <property type="component" value="Unassembled WGS sequence"/>
</dbReference>
<sequence length="135" mass="15179">MLGQAPNQIPGDARNQATTIWSLTKVQPNPIRGDILRQMSQTHNLLWADYVLTSLTKEIAAHGIERAAVTSDNRFAFSRRQRAKHQSECRHERSPLAKQQRRFIVSNPDCEVEGPKLADLCLTAIGCTTFVVRRG</sequence>
<proteinExistence type="predicted"/>
<dbReference type="RefSeq" id="WP_187633435.1">
    <property type="nucleotide sequence ID" value="NZ_VZQQ01000004.1"/>
</dbReference>
<gene>
    <name evidence="1" type="ORF">F6X42_06740</name>
</gene>
<protein>
    <submittedName>
        <fullName evidence="1">Uncharacterized protein</fullName>
    </submittedName>
</protein>
<accession>A0ABR7PKM4</accession>
<dbReference type="EMBL" id="VZQQ01000004">
    <property type="protein sequence ID" value="MBC8746334.1"/>
    <property type="molecule type" value="Genomic_DNA"/>
</dbReference>
<reference evidence="1 2" key="1">
    <citation type="submission" date="2019-09" db="EMBL/GenBank/DDBJ databases">
        <title>Paraburkholderia podalyriae sp. nov., A South African Podalyria-associated rhizobium.</title>
        <authorList>
            <person name="Mavima L."/>
            <person name="Beukes C.W."/>
            <person name="Palmer M."/>
            <person name="De Meyer S.E."/>
            <person name="James E.K."/>
            <person name="Maluk M."/>
            <person name="Avontuur J.R."/>
            <person name="Chan W.Y."/>
            <person name="Venter S.N."/>
            <person name="Steenkamp E.T."/>
        </authorList>
    </citation>
    <scope>NUCLEOTIDE SEQUENCE [LARGE SCALE GENOMIC DNA]</scope>
    <source>
        <strain evidence="1 2">WC7.3b</strain>
    </source>
</reference>
<evidence type="ECO:0000313" key="1">
    <source>
        <dbReference type="EMBL" id="MBC8746334.1"/>
    </source>
</evidence>